<keyword evidence="2" id="KW-1185">Reference proteome</keyword>
<organism evidence="1 2">
    <name type="scientific">Methanohalobium evestigatum (strain ATCC BAA-1072 / DSM 3721 / NBRC 107634 / OCM 161 / Z-7303)</name>
    <dbReference type="NCBI Taxonomy" id="644295"/>
    <lineage>
        <taxon>Archaea</taxon>
        <taxon>Methanobacteriati</taxon>
        <taxon>Methanobacteriota</taxon>
        <taxon>Stenosarchaea group</taxon>
        <taxon>Methanomicrobia</taxon>
        <taxon>Methanosarcinales</taxon>
        <taxon>Methanosarcinaceae</taxon>
        <taxon>Methanohalobium</taxon>
    </lineage>
</organism>
<name>D7EC47_METEZ</name>
<dbReference type="EMBL" id="CP002070">
    <property type="protein sequence ID" value="ADI75169.1"/>
    <property type="molecule type" value="Genomic_DNA"/>
</dbReference>
<dbReference type="Proteomes" id="UP000000391">
    <property type="component" value="Plasmid pMETEV01"/>
</dbReference>
<evidence type="ECO:0000313" key="1">
    <source>
        <dbReference type="EMBL" id="ADI75169.1"/>
    </source>
</evidence>
<accession>D7EC47</accession>
<dbReference type="HOGENOM" id="CLU_2695765_0_0_2"/>
<dbReference type="AlphaFoldDB" id="D7EC47"/>
<proteinExistence type="predicted"/>
<protein>
    <submittedName>
        <fullName evidence="1">Uncharacterized protein</fullName>
    </submittedName>
</protein>
<evidence type="ECO:0000313" key="2">
    <source>
        <dbReference type="Proteomes" id="UP000000391"/>
    </source>
</evidence>
<dbReference type="KEGG" id="mev:Metev_2359"/>
<geneLocation type="plasmid" evidence="1 2">
    <name>pMETEV01</name>
</geneLocation>
<reference evidence="1 2" key="1">
    <citation type="submission" date="2010-06" db="EMBL/GenBank/DDBJ databases">
        <title>Complete sequence plasmid of Methanohalobium evestigatum Z-7303.</title>
        <authorList>
            <consortium name="US DOE Joint Genome Institute"/>
            <person name="Lucas S."/>
            <person name="Copeland A."/>
            <person name="Lapidus A."/>
            <person name="Cheng J.-F."/>
            <person name="Bruce D."/>
            <person name="Goodwin L."/>
            <person name="Pitluck S."/>
            <person name="Saunders E."/>
            <person name="Detter J.C."/>
            <person name="Han C."/>
            <person name="Tapia R."/>
            <person name="Land M."/>
            <person name="Hauser L."/>
            <person name="Kyrpides N."/>
            <person name="Mikhailova N."/>
            <person name="Sieprawska-Lupa M."/>
            <person name="Whitman W.B."/>
            <person name="Anderson I."/>
            <person name="Woyke T."/>
        </authorList>
    </citation>
    <scope>NUCLEOTIDE SEQUENCE [LARGE SCALE GENOMIC DNA]</scope>
    <source>
        <strain evidence="2">ATCC BAA-1072 / DSM 3721 / NBRC 107634 / OCM 161 / Z-7303</strain>
        <plasmid evidence="2">Plasmid pMETEV01</plasmid>
    </source>
</reference>
<keyword evidence="1" id="KW-0614">Plasmid</keyword>
<gene>
    <name evidence="1" type="ordered locus">Metev_2359</name>
</gene>
<dbReference type="GeneID" id="9348014"/>
<dbReference type="RefSeq" id="WP_013195733.1">
    <property type="nucleotide sequence ID" value="NC_014254.1"/>
</dbReference>
<sequence length="73" mass="8534">MYDEHGIPDKYNIIDETEHWILYDMNQEPSPGDVSQAIDISHRQGIDIYSKHKKPGNIFKMRGPIPFILFFKG</sequence>